<gene>
    <name evidence="2" type="ordered locus">A2cp1_3109</name>
</gene>
<keyword evidence="1" id="KW-0472">Membrane</keyword>
<keyword evidence="3" id="KW-1185">Reference proteome</keyword>
<feature type="transmembrane region" description="Helical" evidence="1">
    <location>
        <begin position="32"/>
        <end position="54"/>
    </location>
</feature>
<proteinExistence type="predicted"/>
<accession>B8JG41</accession>
<keyword evidence="1" id="KW-0812">Transmembrane</keyword>
<evidence type="ECO:0000313" key="2">
    <source>
        <dbReference type="EMBL" id="ACL66444.1"/>
    </source>
</evidence>
<keyword evidence="1" id="KW-1133">Transmembrane helix</keyword>
<protein>
    <submittedName>
        <fullName evidence="2">Uncharacterized protein</fullName>
    </submittedName>
</protein>
<dbReference type="Proteomes" id="UP000007089">
    <property type="component" value="Chromosome"/>
</dbReference>
<dbReference type="KEGG" id="acp:A2cp1_3109"/>
<feature type="transmembrane region" description="Helical" evidence="1">
    <location>
        <begin position="66"/>
        <end position="83"/>
    </location>
</feature>
<organism evidence="2 3">
    <name type="scientific">Anaeromyxobacter dehalogenans (strain ATCC BAA-258 / DSM 21875 / 2CP-1)</name>
    <dbReference type="NCBI Taxonomy" id="455488"/>
    <lineage>
        <taxon>Bacteria</taxon>
        <taxon>Pseudomonadati</taxon>
        <taxon>Myxococcota</taxon>
        <taxon>Myxococcia</taxon>
        <taxon>Myxococcales</taxon>
        <taxon>Cystobacterineae</taxon>
        <taxon>Anaeromyxobacteraceae</taxon>
        <taxon>Anaeromyxobacter</taxon>
    </lineage>
</organism>
<dbReference type="HOGENOM" id="CLU_2379971_0_0_7"/>
<dbReference type="AlphaFoldDB" id="B8JG41"/>
<sequence length="94" mass="10485">MGRIGKLLLGIVNLGPIGFMAVAVYRHGDLPAWAVAAQVAVVAVLLAIYLRHLAGNDQLTRGLRRGWALVLLAGNWAVFPVYWHQFVWQEPRER</sequence>
<feature type="transmembrane region" description="Helical" evidence="1">
    <location>
        <begin position="7"/>
        <end position="26"/>
    </location>
</feature>
<name>B8JG41_ANAD2</name>
<reference evidence="2" key="1">
    <citation type="submission" date="2009-01" db="EMBL/GenBank/DDBJ databases">
        <title>Complete sequence of Anaeromyxobacter dehalogenans 2CP-1.</title>
        <authorList>
            <consortium name="US DOE Joint Genome Institute"/>
            <person name="Lucas S."/>
            <person name="Copeland A."/>
            <person name="Lapidus A."/>
            <person name="Glavina del Rio T."/>
            <person name="Dalin E."/>
            <person name="Tice H."/>
            <person name="Bruce D."/>
            <person name="Goodwin L."/>
            <person name="Pitluck S."/>
            <person name="Saunders E."/>
            <person name="Brettin T."/>
            <person name="Detter J.C."/>
            <person name="Han C."/>
            <person name="Larimer F."/>
            <person name="Land M."/>
            <person name="Hauser L."/>
            <person name="Kyrpides N."/>
            <person name="Ovchinnikova G."/>
            <person name="Beliaev A.S."/>
            <person name="Richardson P."/>
        </authorList>
    </citation>
    <scope>NUCLEOTIDE SEQUENCE</scope>
    <source>
        <strain evidence="2">2CP-1</strain>
    </source>
</reference>
<evidence type="ECO:0000256" key="1">
    <source>
        <dbReference type="SAM" id="Phobius"/>
    </source>
</evidence>
<dbReference type="RefSeq" id="WP_012634168.1">
    <property type="nucleotide sequence ID" value="NC_011891.1"/>
</dbReference>
<dbReference type="EMBL" id="CP001359">
    <property type="protein sequence ID" value="ACL66444.1"/>
    <property type="molecule type" value="Genomic_DNA"/>
</dbReference>
<evidence type="ECO:0000313" key="3">
    <source>
        <dbReference type="Proteomes" id="UP000007089"/>
    </source>
</evidence>